<proteinExistence type="predicted"/>
<keyword evidence="3" id="KW-1133">Transmembrane helix</keyword>
<keyword evidence="3" id="KW-0812">Transmembrane</keyword>
<reference evidence="4" key="1">
    <citation type="submission" date="2021-03" db="EMBL/GenBank/DDBJ databases">
        <title>Revisited historic fungal species revealed as producer of novel bioactive compounds through whole genome sequencing and comparative genomics.</title>
        <authorList>
            <person name="Vignolle G.A."/>
            <person name="Hochenegger N."/>
            <person name="Mach R.L."/>
            <person name="Mach-Aigner A.R."/>
            <person name="Javad Rahimi M."/>
            <person name="Salim K.A."/>
            <person name="Chan C.M."/>
            <person name="Lim L.B.L."/>
            <person name="Cai F."/>
            <person name="Druzhinina I.S."/>
            <person name="U'Ren J.M."/>
            <person name="Derntl C."/>
        </authorList>
    </citation>
    <scope>NUCLEOTIDE SEQUENCE</scope>
    <source>
        <strain evidence="4">TUCIM 5799</strain>
    </source>
</reference>
<evidence type="ECO:0008006" key="6">
    <source>
        <dbReference type="Google" id="ProtNLM"/>
    </source>
</evidence>
<dbReference type="EMBL" id="JAFIMR010000009">
    <property type="protein sequence ID" value="KAI1874514.1"/>
    <property type="molecule type" value="Genomic_DNA"/>
</dbReference>
<dbReference type="InterPro" id="IPR018624">
    <property type="entry name" value="Sec66"/>
</dbReference>
<dbReference type="AlphaFoldDB" id="A0A9P9WQ98"/>
<dbReference type="Pfam" id="PF09802">
    <property type="entry name" value="Sec66"/>
    <property type="match status" value="1"/>
</dbReference>
<dbReference type="Proteomes" id="UP000829685">
    <property type="component" value="Unassembled WGS sequence"/>
</dbReference>
<feature type="region of interest" description="Disordered" evidence="2">
    <location>
        <begin position="194"/>
        <end position="234"/>
    </location>
</feature>
<accession>A0A9P9WQ98</accession>
<evidence type="ECO:0000256" key="1">
    <source>
        <dbReference type="SAM" id="Coils"/>
    </source>
</evidence>
<dbReference type="PANTHER" id="PTHR28229">
    <property type="entry name" value="TRANSLOCATION PROTEIN SEC66"/>
    <property type="match status" value="1"/>
</dbReference>
<dbReference type="GO" id="GO:0031207">
    <property type="term" value="C:Sec62/Sec63 complex"/>
    <property type="evidence" value="ECO:0007669"/>
    <property type="project" value="InterPro"/>
</dbReference>
<feature type="coiled-coil region" evidence="1">
    <location>
        <begin position="115"/>
        <end position="142"/>
    </location>
</feature>
<name>A0A9P9WQ98_9PEZI</name>
<evidence type="ECO:0000256" key="3">
    <source>
        <dbReference type="SAM" id="Phobius"/>
    </source>
</evidence>
<gene>
    <name evidence="4" type="ORF">JX265_004722</name>
</gene>
<evidence type="ECO:0000313" key="5">
    <source>
        <dbReference type="Proteomes" id="UP000829685"/>
    </source>
</evidence>
<feature type="transmembrane region" description="Helical" evidence="3">
    <location>
        <begin position="12"/>
        <end position="29"/>
    </location>
</feature>
<evidence type="ECO:0000313" key="4">
    <source>
        <dbReference type="EMBL" id="KAI1874514.1"/>
    </source>
</evidence>
<comment type="caution">
    <text evidence="4">The sequence shown here is derived from an EMBL/GenBank/DDBJ whole genome shotgun (WGS) entry which is preliminary data.</text>
</comment>
<sequence>MFDFLDVDWWSLALPFAYISVLAGMLYTFSNIYRKRKASQLANLEPWFPPHLQRQVYSSLLEIAHSDAGEKKTKVPDSVIRAALLRRAVEDIGRIIQVRQAKQALNVLLQRGSVGEDLNQRFQRAEKEIEEELREVVMEANALVPGWGNTIFQSANEMAANAMVRERLDEIQAQTETEKEWWEKRRETIRQDFEKELNDEGQPKVDAKAVISDDDGVLVDSATATPSKKKKGKK</sequence>
<protein>
    <recommendedName>
        <fullName evidence="6">Translocation protein</fullName>
    </recommendedName>
</protein>
<keyword evidence="1" id="KW-0175">Coiled coil</keyword>
<keyword evidence="3" id="KW-0472">Membrane</keyword>
<keyword evidence="5" id="KW-1185">Reference proteome</keyword>
<dbReference type="GO" id="GO:0031204">
    <property type="term" value="P:post-translational protein targeting to membrane, translocation"/>
    <property type="evidence" value="ECO:0007669"/>
    <property type="project" value="InterPro"/>
</dbReference>
<evidence type="ECO:0000256" key="2">
    <source>
        <dbReference type="SAM" id="MobiDB-lite"/>
    </source>
</evidence>
<dbReference type="PANTHER" id="PTHR28229:SF1">
    <property type="entry name" value="TRANSLOCATION PROTEIN SEC66"/>
    <property type="match status" value="1"/>
</dbReference>
<organism evidence="4 5">
    <name type="scientific">Neoarthrinium moseri</name>
    <dbReference type="NCBI Taxonomy" id="1658444"/>
    <lineage>
        <taxon>Eukaryota</taxon>
        <taxon>Fungi</taxon>
        <taxon>Dikarya</taxon>
        <taxon>Ascomycota</taxon>
        <taxon>Pezizomycotina</taxon>
        <taxon>Sordariomycetes</taxon>
        <taxon>Xylariomycetidae</taxon>
        <taxon>Amphisphaeriales</taxon>
        <taxon>Apiosporaceae</taxon>
        <taxon>Neoarthrinium</taxon>
    </lineage>
</organism>
<feature type="compositionally biased region" description="Basic and acidic residues" evidence="2">
    <location>
        <begin position="194"/>
        <end position="207"/>
    </location>
</feature>